<dbReference type="Proteomes" id="UP001497680">
    <property type="component" value="Unassembled WGS sequence"/>
</dbReference>
<accession>A0ACC0CRU2</accession>
<reference evidence="1 2" key="1">
    <citation type="journal article" date="2022" name="New Phytol.">
        <title>Ecological generalism drives hyperdiversity of secondary metabolite gene clusters in xylarialean endophytes.</title>
        <authorList>
            <person name="Franco M.E.E."/>
            <person name="Wisecaver J.H."/>
            <person name="Arnold A.E."/>
            <person name="Ju Y.M."/>
            <person name="Slot J.C."/>
            <person name="Ahrendt S."/>
            <person name="Moore L.P."/>
            <person name="Eastman K.E."/>
            <person name="Scott K."/>
            <person name="Konkel Z."/>
            <person name="Mondo S.J."/>
            <person name="Kuo A."/>
            <person name="Hayes R.D."/>
            <person name="Haridas S."/>
            <person name="Andreopoulos B."/>
            <person name="Riley R."/>
            <person name="LaButti K."/>
            <person name="Pangilinan J."/>
            <person name="Lipzen A."/>
            <person name="Amirebrahimi M."/>
            <person name="Yan J."/>
            <person name="Adam C."/>
            <person name="Keymanesh K."/>
            <person name="Ng V."/>
            <person name="Louie K."/>
            <person name="Northen T."/>
            <person name="Drula E."/>
            <person name="Henrissat B."/>
            <person name="Hsieh H.M."/>
            <person name="Youens-Clark K."/>
            <person name="Lutzoni F."/>
            <person name="Miadlikowska J."/>
            <person name="Eastwood D.C."/>
            <person name="Hamelin R.C."/>
            <person name="Grigoriev I.V."/>
            <person name="U'Ren J.M."/>
        </authorList>
    </citation>
    <scope>NUCLEOTIDE SEQUENCE [LARGE SCALE GENOMIC DNA]</scope>
    <source>
        <strain evidence="1 2">ER1909</strain>
    </source>
</reference>
<comment type="caution">
    <text evidence="1">The sequence shown here is derived from an EMBL/GenBank/DDBJ whole genome shotgun (WGS) entry which is preliminary data.</text>
</comment>
<keyword evidence="2" id="KW-1185">Reference proteome</keyword>
<proteinExistence type="predicted"/>
<evidence type="ECO:0000313" key="1">
    <source>
        <dbReference type="EMBL" id="KAI6083088.1"/>
    </source>
</evidence>
<sequence length="103" mass="11403">MYSALLPIVASIVVATICGAITLSASPALTRNLGIRTAEPHLERQDLKDWHSLRILMPSPGDLLIAHWALFWRIPTRIIARIMGFCLRGVVGDADDLWLSTEL</sequence>
<protein>
    <submittedName>
        <fullName evidence="1">Uncharacterized protein</fullName>
    </submittedName>
</protein>
<organism evidence="1 2">
    <name type="scientific">Hypoxylon rubiginosum</name>
    <dbReference type="NCBI Taxonomy" id="110542"/>
    <lineage>
        <taxon>Eukaryota</taxon>
        <taxon>Fungi</taxon>
        <taxon>Dikarya</taxon>
        <taxon>Ascomycota</taxon>
        <taxon>Pezizomycotina</taxon>
        <taxon>Sordariomycetes</taxon>
        <taxon>Xylariomycetidae</taxon>
        <taxon>Xylariales</taxon>
        <taxon>Hypoxylaceae</taxon>
        <taxon>Hypoxylon</taxon>
    </lineage>
</organism>
<evidence type="ECO:0000313" key="2">
    <source>
        <dbReference type="Proteomes" id="UP001497680"/>
    </source>
</evidence>
<dbReference type="EMBL" id="MU394358">
    <property type="protein sequence ID" value="KAI6083088.1"/>
    <property type="molecule type" value="Genomic_DNA"/>
</dbReference>
<name>A0ACC0CRU2_9PEZI</name>
<gene>
    <name evidence="1" type="ORF">F4821DRAFT_263300</name>
</gene>